<accession>A0ABS9CWQ1</accession>
<evidence type="ECO:0000256" key="1">
    <source>
        <dbReference type="ARBA" id="ARBA00022679"/>
    </source>
</evidence>
<sequence length="205" mass="21663">MLDAAARKLIDPPLNAVGRTLAARGVTADGVTLTGLGLGLFAALLIAVGLPVLALVPLLASRIADGLDGAVARASRKTDFGGYLDIACDFLFYGAIPFAFVVMDPAANAIAGAFLLTSFYFNGTSFLGYAILAEKRDMETSAQGVKSLYFSNGLLEGTETIAFFVLLCLFASSFAMLAWIFGTLCFATATLRLFAARRVFTMKED</sequence>
<feature type="transmembrane region" description="Helical" evidence="3">
    <location>
        <begin position="109"/>
        <end position="132"/>
    </location>
</feature>
<dbReference type="Proteomes" id="UP001200557">
    <property type="component" value="Unassembled WGS sequence"/>
</dbReference>
<comment type="similarity">
    <text evidence="2">Belongs to the CDP-alcohol phosphatidyltransferase class-I family.</text>
</comment>
<comment type="caution">
    <text evidence="4">The sequence shown here is derived from an EMBL/GenBank/DDBJ whole genome shotgun (WGS) entry which is preliminary data.</text>
</comment>
<gene>
    <name evidence="4" type="ORF">L0664_10905</name>
</gene>
<dbReference type="InterPro" id="IPR048254">
    <property type="entry name" value="CDP_ALCOHOL_P_TRANSF_CS"/>
</dbReference>
<reference evidence="4 5" key="1">
    <citation type="submission" date="2022-01" db="EMBL/GenBank/DDBJ databases">
        <title>Octadecabacter sp. nov., isolated from a marine alga.</title>
        <authorList>
            <person name="Jin M.S."/>
            <person name="Kim H.M."/>
            <person name="Han D.M."/>
            <person name="Jung J.J."/>
            <person name="Jeon C.O."/>
        </authorList>
    </citation>
    <scope>NUCLEOTIDE SEQUENCE [LARGE SCALE GENOMIC DNA]</scope>
    <source>
        <strain evidence="4 5">G9-8</strain>
    </source>
</reference>
<dbReference type="Pfam" id="PF01066">
    <property type="entry name" value="CDP-OH_P_transf"/>
    <property type="match status" value="1"/>
</dbReference>
<keyword evidence="3" id="KW-0812">Transmembrane</keyword>
<dbReference type="InterPro" id="IPR000462">
    <property type="entry name" value="CDP-OH_P_trans"/>
</dbReference>
<evidence type="ECO:0000313" key="5">
    <source>
        <dbReference type="Proteomes" id="UP001200557"/>
    </source>
</evidence>
<dbReference type="InterPro" id="IPR043130">
    <property type="entry name" value="CDP-OH_PTrfase_TM_dom"/>
</dbReference>
<evidence type="ECO:0000256" key="3">
    <source>
        <dbReference type="SAM" id="Phobius"/>
    </source>
</evidence>
<keyword evidence="5" id="KW-1185">Reference proteome</keyword>
<keyword evidence="3" id="KW-0472">Membrane</keyword>
<name>A0ABS9CWQ1_9RHOB</name>
<protein>
    <submittedName>
        <fullName evidence="4">CDP-alcohol phosphatidyltransferase family protein</fullName>
    </submittedName>
</protein>
<evidence type="ECO:0000313" key="4">
    <source>
        <dbReference type="EMBL" id="MCF2871573.1"/>
    </source>
</evidence>
<feature type="transmembrane region" description="Helical" evidence="3">
    <location>
        <begin position="178"/>
        <end position="195"/>
    </location>
</feature>
<organism evidence="4 5">
    <name type="scientific">Octadecabacter dasysiphoniae</name>
    <dbReference type="NCBI Taxonomy" id="2909341"/>
    <lineage>
        <taxon>Bacteria</taxon>
        <taxon>Pseudomonadati</taxon>
        <taxon>Pseudomonadota</taxon>
        <taxon>Alphaproteobacteria</taxon>
        <taxon>Rhodobacterales</taxon>
        <taxon>Roseobacteraceae</taxon>
        <taxon>Octadecabacter</taxon>
    </lineage>
</organism>
<feature type="transmembrane region" description="Helical" evidence="3">
    <location>
        <begin position="38"/>
        <end position="60"/>
    </location>
</feature>
<feature type="transmembrane region" description="Helical" evidence="3">
    <location>
        <begin position="80"/>
        <end position="103"/>
    </location>
</feature>
<feature type="transmembrane region" description="Helical" evidence="3">
    <location>
        <begin position="153"/>
        <end position="172"/>
    </location>
</feature>
<dbReference type="EMBL" id="JAKGAQ010000002">
    <property type="protein sequence ID" value="MCF2871573.1"/>
    <property type="molecule type" value="Genomic_DNA"/>
</dbReference>
<dbReference type="PROSITE" id="PS00379">
    <property type="entry name" value="CDP_ALCOHOL_P_TRANSF"/>
    <property type="match status" value="1"/>
</dbReference>
<proteinExistence type="inferred from homology"/>
<keyword evidence="3" id="KW-1133">Transmembrane helix</keyword>
<dbReference type="RefSeq" id="WP_235226186.1">
    <property type="nucleotide sequence ID" value="NZ_JAKGAQ010000002.1"/>
</dbReference>
<evidence type="ECO:0000256" key="2">
    <source>
        <dbReference type="RuleBase" id="RU003750"/>
    </source>
</evidence>
<keyword evidence="1 2" id="KW-0808">Transferase</keyword>
<dbReference type="Gene3D" id="1.20.120.1760">
    <property type="match status" value="1"/>
</dbReference>